<evidence type="ECO:0000256" key="8">
    <source>
        <dbReference type="ARBA" id="ARBA00023170"/>
    </source>
</evidence>
<dbReference type="Gene3D" id="2.60.40.1120">
    <property type="entry name" value="Carboxypeptidase-like, regulatory domain"/>
    <property type="match status" value="1"/>
</dbReference>
<dbReference type="InterPro" id="IPR012910">
    <property type="entry name" value="Plug_dom"/>
</dbReference>
<feature type="domain" description="TonB-dependent receptor-like beta-barrel" evidence="13">
    <location>
        <begin position="387"/>
        <end position="846"/>
    </location>
</feature>
<dbReference type="SUPFAM" id="SSF49464">
    <property type="entry name" value="Carboxypeptidase regulatory domain-like"/>
    <property type="match status" value="1"/>
</dbReference>
<comment type="subcellular location">
    <subcellularLocation>
        <location evidence="1 10">Cell outer membrane</location>
        <topology evidence="1 10">Multi-pass membrane protein</topology>
    </subcellularLocation>
</comment>
<feature type="chain" id="PRO_5046860130" evidence="12">
    <location>
        <begin position="23"/>
        <end position="1003"/>
    </location>
</feature>
<reference evidence="15" key="1">
    <citation type="submission" date="2022-02" db="EMBL/GenBank/DDBJ databases">
        <title>Aestuariibaculum sp., a marine bacterium isolated from sediment in Guangxi.</title>
        <authorList>
            <person name="Ying J."/>
        </authorList>
    </citation>
    <scope>NUCLEOTIDE SEQUENCE</scope>
    <source>
        <strain evidence="15">L182</strain>
    </source>
</reference>
<proteinExistence type="inferred from homology"/>
<organism evidence="15 16">
    <name type="scientific">Aestuariibaculum lutulentum</name>
    <dbReference type="NCBI Taxonomy" id="2920935"/>
    <lineage>
        <taxon>Bacteria</taxon>
        <taxon>Pseudomonadati</taxon>
        <taxon>Bacteroidota</taxon>
        <taxon>Flavobacteriia</taxon>
        <taxon>Flavobacteriales</taxon>
        <taxon>Flavobacteriaceae</taxon>
    </lineage>
</organism>
<evidence type="ECO:0000256" key="9">
    <source>
        <dbReference type="ARBA" id="ARBA00023237"/>
    </source>
</evidence>
<dbReference type="InterPro" id="IPR039426">
    <property type="entry name" value="TonB-dep_rcpt-like"/>
</dbReference>
<gene>
    <name evidence="15" type="ORF">MKW35_04880</name>
</gene>
<keyword evidence="9 10" id="KW-0998">Cell outer membrane</keyword>
<accession>A0ABS9RG78</accession>
<evidence type="ECO:0000313" key="15">
    <source>
        <dbReference type="EMBL" id="MCH4551945.1"/>
    </source>
</evidence>
<dbReference type="Pfam" id="PF13715">
    <property type="entry name" value="CarbopepD_reg_2"/>
    <property type="match status" value="1"/>
</dbReference>
<evidence type="ECO:0000256" key="2">
    <source>
        <dbReference type="ARBA" id="ARBA00022448"/>
    </source>
</evidence>
<feature type="domain" description="TonB-dependent receptor plug" evidence="14">
    <location>
        <begin position="118"/>
        <end position="245"/>
    </location>
</feature>
<keyword evidence="5 12" id="KW-0732">Signal</keyword>
<evidence type="ECO:0000256" key="12">
    <source>
        <dbReference type="SAM" id="SignalP"/>
    </source>
</evidence>
<dbReference type="RefSeq" id="WP_240572262.1">
    <property type="nucleotide sequence ID" value="NZ_CP136709.1"/>
</dbReference>
<dbReference type="InterPro" id="IPR008969">
    <property type="entry name" value="CarboxyPept-like_regulatory"/>
</dbReference>
<evidence type="ECO:0000259" key="13">
    <source>
        <dbReference type="Pfam" id="PF00593"/>
    </source>
</evidence>
<evidence type="ECO:0000256" key="11">
    <source>
        <dbReference type="RuleBase" id="RU003357"/>
    </source>
</evidence>
<evidence type="ECO:0000256" key="5">
    <source>
        <dbReference type="ARBA" id="ARBA00022729"/>
    </source>
</evidence>
<feature type="signal peptide" evidence="12">
    <location>
        <begin position="1"/>
        <end position="22"/>
    </location>
</feature>
<evidence type="ECO:0000256" key="3">
    <source>
        <dbReference type="ARBA" id="ARBA00022452"/>
    </source>
</evidence>
<dbReference type="Gene3D" id="2.40.170.20">
    <property type="entry name" value="TonB-dependent receptor, beta-barrel domain"/>
    <property type="match status" value="1"/>
</dbReference>
<comment type="similarity">
    <text evidence="10 11">Belongs to the TonB-dependent receptor family.</text>
</comment>
<dbReference type="NCBIfam" id="TIGR04057">
    <property type="entry name" value="SusC_RagA_signa"/>
    <property type="match status" value="1"/>
</dbReference>
<dbReference type="InterPro" id="IPR037066">
    <property type="entry name" value="Plug_dom_sf"/>
</dbReference>
<dbReference type="EMBL" id="JAKVQD010000001">
    <property type="protein sequence ID" value="MCH4551945.1"/>
    <property type="molecule type" value="Genomic_DNA"/>
</dbReference>
<comment type="caution">
    <text evidence="15">The sequence shown here is derived from an EMBL/GenBank/DDBJ whole genome shotgun (WGS) entry which is preliminary data.</text>
</comment>
<evidence type="ECO:0000256" key="4">
    <source>
        <dbReference type="ARBA" id="ARBA00022692"/>
    </source>
</evidence>
<dbReference type="SUPFAM" id="SSF56935">
    <property type="entry name" value="Porins"/>
    <property type="match status" value="1"/>
</dbReference>
<protein>
    <submittedName>
        <fullName evidence="15">TonB-dependent receptor</fullName>
    </submittedName>
</protein>
<dbReference type="InterPro" id="IPR023997">
    <property type="entry name" value="TonB-dep_OMP_SusC/RagA_CS"/>
</dbReference>
<keyword evidence="4 10" id="KW-0812">Transmembrane</keyword>
<dbReference type="PANTHER" id="PTHR30069:SF29">
    <property type="entry name" value="HEMOGLOBIN AND HEMOGLOBIN-HAPTOGLOBIN-BINDING PROTEIN 1-RELATED"/>
    <property type="match status" value="1"/>
</dbReference>
<dbReference type="PANTHER" id="PTHR30069">
    <property type="entry name" value="TONB-DEPENDENT OUTER MEMBRANE RECEPTOR"/>
    <property type="match status" value="1"/>
</dbReference>
<evidence type="ECO:0000256" key="6">
    <source>
        <dbReference type="ARBA" id="ARBA00023077"/>
    </source>
</evidence>
<dbReference type="Gene3D" id="2.170.130.10">
    <property type="entry name" value="TonB-dependent receptor, plug domain"/>
    <property type="match status" value="1"/>
</dbReference>
<dbReference type="Pfam" id="PF07715">
    <property type="entry name" value="Plug"/>
    <property type="match status" value="1"/>
</dbReference>
<dbReference type="InterPro" id="IPR000531">
    <property type="entry name" value="Beta-barrel_TonB"/>
</dbReference>
<evidence type="ECO:0000256" key="10">
    <source>
        <dbReference type="PROSITE-ProRule" id="PRU01360"/>
    </source>
</evidence>
<keyword evidence="7 10" id="KW-0472">Membrane</keyword>
<dbReference type="InterPro" id="IPR036942">
    <property type="entry name" value="Beta-barrel_TonB_sf"/>
</dbReference>
<keyword evidence="6 11" id="KW-0798">TonB box</keyword>
<evidence type="ECO:0000256" key="7">
    <source>
        <dbReference type="ARBA" id="ARBA00023136"/>
    </source>
</evidence>
<keyword evidence="2 10" id="KW-0813">Transport</keyword>
<name>A0ABS9RG78_9FLAO</name>
<keyword evidence="16" id="KW-1185">Reference proteome</keyword>
<dbReference type="Pfam" id="PF00593">
    <property type="entry name" value="TonB_dep_Rec_b-barrel"/>
    <property type="match status" value="1"/>
</dbReference>
<dbReference type="Proteomes" id="UP001156141">
    <property type="component" value="Unassembled WGS sequence"/>
</dbReference>
<sequence>MKYYLKTTLLFSFLFFSIQLFAQEKEIKGIVTSKADGMPIAGGNVIIQGTTTGTLTDFDGKYTIMAKTGDVLTFSFLGMTTEKVTVADSNTINVQLAEDNEQLAEVVVTALGIKKTRESLTYAAQDINADELNKSKQTNPINSLSGKVSGVSITRSSSGVGGSVKVTLRGNSSIGNNQPLYVVDGIPLSNPTASQPTLSFGDIDGGNRDGGDALSLINPDDIESLTVLKGASASALYGSAGLNGVILITTKKGRSGNFKTDFSTNLTVDSAAYSMEFNNEAQNNNDDFFNTGYTNINSLSISGGTDKAQTYFSYSNSFASGILPENNLKQHTFNVRETAKLFDDKLTVNASVMASTQNITNRPISGLYYNPLVGVYGFESDTEKLSDYSDFESYDANRNIMSQRWFRATSDIEQNPYWILNRNASEDTNKKLISSLSLNYEVNYWLSFQTRGTYDKSMYEFERKIYATTDATLAPENGRYIYNSSDFTQYYGDFIANINTTFNETISLSAIIGTSTTRTTTESFVGDSGTNGGLQFANVFAFQNFNGNPSVNFTQNSLETRVNSVFASATVGFNDKFFIDLTARNDWTSTLPKENNSFLYPSVGLTGVLSEIFELPESISFAKLRGSYAEVGNGFAADQINPQRQIIFGGGGVDPNEPIRPFPGSTPKPERQKSFEIGTEWKFANNRFGIDLGYYNTKTSDQYYAFSTSVAIIGAPQAYLNSGEISNKGFEATVFAIPVQNDNISWNTSINFASNKNKIEKIYNGQVLEGLIEPEFFTLSQKGVNTFGSYLVEGGSFGDIYAQVVRRNDEGLPIIEGDAVMVNDDNTIDGLTKVGNANPDFTLGWNNSFSIKNFSIDFLVDGKFGGETMSMTEAIVEGFSNNSARETANNNVNVQIDGTATTMTAQEYYGKVSGRNGFTGEYVYSATNVRLAEFSLGYNFKLGENSFLSKAKASIVGNNLFFFYKDAPHDPNLSISTGNALQGVDVLALPSTRSVGLNLNLTF</sequence>
<keyword evidence="8 15" id="KW-0675">Receptor</keyword>
<dbReference type="PROSITE" id="PS52016">
    <property type="entry name" value="TONB_DEPENDENT_REC_3"/>
    <property type="match status" value="1"/>
</dbReference>
<keyword evidence="3 10" id="KW-1134">Transmembrane beta strand</keyword>
<evidence type="ECO:0000259" key="14">
    <source>
        <dbReference type="Pfam" id="PF07715"/>
    </source>
</evidence>
<evidence type="ECO:0000313" key="16">
    <source>
        <dbReference type="Proteomes" id="UP001156141"/>
    </source>
</evidence>
<evidence type="ECO:0000256" key="1">
    <source>
        <dbReference type="ARBA" id="ARBA00004571"/>
    </source>
</evidence>